<dbReference type="Proteomes" id="UP000290289">
    <property type="component" value="Chromosome 15"/>
</dbReference>
<evidence type="ECO:0000256" key="1">
    <source>
        <dbReference type="ARBA" id="ARBA00001946"/>
    </source>
</evidence>
<evidence type="ECO:0000256" key="4">
    <source>
        <dbReference type="ARBA" id="ARBA00022801"/>
    </source>
</evidence>
<dbReference type="SMART" id="SM00382">
    <property type="entry name" value="AAA"/>
    <property type="match status" value="1"/>
</dbReference>
<name>A0A498I0Y7_MALDO</name>
<accession>A0A498I0Y7</accession>
<dbReference type="InterPro" id="IPR027417">
    <property type="entry name" value="P-loop_NTPase"/>
</dbReference>
<dbReference type="InterPro" id="IPR025753">
    <property type="entry name" value="AAA_N_dom"/>
</dbReference>
<evidence type="ECO:0000256" key="7">
    <source>
        <dbReference type="ARBA" id="ARBA00049360"/>
    </source>
</evidence>
<proteinExistence type="inferred from homology"/>
<dbReference type="GO" id="GO:0005524">
    <property type="term" value="F:ATP binding"/>
    <property type="evidence" value="ECO:0007669"/>
    <property type="project" value="UniProtKB-KW"/>
</dbReference>
<feature type="domain" description="AAA+ ATPase" evidence="9">
    <location>
        <begin position="251"/>
        <end position="393"/>
    </location>
</feature>
<dbReference type="InterPro" id="IPR003593">
    <property type="entry name" value="AAA+_ATPase"/>
</dbReference>
<comment type="caution">
    <text evidence="10">The sequence shown here is derived from an EMBL/GenBank/DDBJ whole genome shotgun (WGS) entry which is preliminary data.</text>
</comment>
<comment type="similarity">
    <text evidence="2">Belongs to the AAA ATPase family. BCS1 subfamily.</text>
</comment>
<dbReference type="Pfam" id="PF14363">
    <property type="entry name" value="AAA_assoc"/>
    <property type="match status" value="1"/>
</dbReference>
<reference evidence="10 11" key="1">
    <citation type="submission" date="2018-10" db="EMBL/GenBank/DDBJ databases">
        <title>A high-quality apple genome assembly.</title>
        <authorList>
            <person name="Hu J."/>
        </authorList>
    </citation>
    <scope>NUCLEOTIDE SEQUENCE [LARGE SCALE GENOMIC DNA]</scope>
    <source>
        <strain evidence="11">cv. HFTH1</strain>
        <tissue evidence="10">Young leaf</tissue>
    </source>
</reference>
<dbReference type="Pfam" id="PF25568">
    <property type="entry name" value="AAA_lid_At3g28540"/>
    <property type="match status" value="1"/>
</dbReference>
<evidence type="ECO:0000256" key="6">
    <source>
        <dbReference type="ARBA" id="ARBA00022842"/>
    </source>
</evidence>
<gene>
    <name evidence="10" type="ORF">DVH24_029812</name>
</gene>
<evidence type="ECO:0000256" key="5">
    <source>
        <dbReference type="ARBA" id="ARBA00022840"/>
    </source>
</evidence>
<dbReference type="STRING" id="3750.A0A498I0Y7"/>
<keyword evidence="4" id="KW-0378">Hydrolase</keyword>
<organism evidence="10 11">
    <name type="scientific">Malus domestica</name>
    <name type="common">Apple</name>
    <name type="synonym">Pyrus malus</name>
    <dbReference type="NCBI Taxonomy" id="3750"/>
    <lineage>
        <taxon>Eukaryota</taxon>
        <taxon>Viridiplantae</taxon>
        <taxon>Streptophyta</taxon>
        <taxon>Embryophyta</taxon>
        <taxon>Tracheophyta</taxon>
        <taxon>Spermatophyta</taxon>
        <taxon>Magnoliopsida</taxon>
        <taxon>eudicotyledons</taxon>
        <taxon>Gunneridae</taxon>
        <taxon>Pentapetalae</taxon>
        <taxon>rosids</taxon>
        <taxon>fabids</taxon>
        <taxon>Rosales</taxon>
        <taxon>Rosaceae</taxon>
        <taxon>Amygdaloideae</taxon>
        <taxon>Maleae</taxon>
        <taxon>Malus</taxon>
    </lineage>
</organism>
<keyword evidence="6" id="KW-0460">Magnesium</keyword>
<dbReference type="EMBL" id="RDQH01000341">
    <property type="protein sequence ID" value="RXH75091.1"/>
    <property type="molecule type" value="Genomic_DNA"/>
</dbReference>
<dbReference type="PANTHER" id="PTHR23070">
    <property type="entry name" value="BCS1 AAA-TYPE ATPASE"/>
    <property type="match status" value="1"/>
</dbReference>
<protein>
    <recommendedName>
        <fullName evidence="9">AAA+ ATPase domain-containing protein</fullName>
    </recommendedName>
</protein>
<dbReference type="FunFam" id="3.40.50.300:FF:001122">
    <property type="entry name" value="AAA-ATPase ASD, mitochondrial"/>
    <property type="match status" value="1"/>
</dbReference>
<dbReference type="Gene3D" id="3.40.50.300">
    <property type="entry name" value="P-loop containing nucleotide triphosphate hydrolases"/>
    <property type="match status" value="1"/>
</dbReference>
<evidence type="ECO:0000256" key="8">
    <source>
        <dbReference type="RuleBase" id="RU003651"/>
    </source>
</evidence>
<dbReference type="CDD" id="cd19510">
    <property type="entry name" value="RecA-like_BCS1"/>
    <property type="match status" value="1"/>
</dbReference>
<dbReference type="SUPFAM" id="SSF52540">
    <property type="entry name" value="P-loop containing nucleoside triphosphate hydrolases"/>
    <property type="match status" value="1"/>
</dbReference>
<dbReference type="PROSITE" id="PS00674">
    <property type="entry name" value="AAA"/>
    <property type="match status" value="1"/>
</dbReference>
<dbReference type="InterPro" id="IPR050747">
    <property type="entry name" value="Mitochondrial_chaperone_BCS1"/>
</dbReference>
<dbReference type="Pfam" id="PF00004">
    <property type="entry name" value="AAA"/>
    <property type="match status" value="1"/>
</dbReference>
<keyword evidence="5 8" id="KW-0067">ATP-binding</keyword>
<comment type="cofactor">
    <cofactor evidence="1">
        <name>Mg(2+)</name>
        <dbReference type="ChEBI" id="CHEBI:18420"/>
    </cofactor>
</comment>
<sequence>MFSLDKLKDQMPTTVSSMFSVYASVTTFMMLFRSVASELIPAPFRSYIYKALNYLFAPLFSRDLTLVVDELSGMTRNQVYDAAEVYLRTKIGPHTERLRVSKAPRKKNIGVAIDKDEEVSDTFDGAVELKWRFISETEKGKNDSTSERRYFELTFRRKYMDKVISSYLPYVLAQADAIKAEEKAVKLYTRHLWSRYNDDDVANSEWGSVNLEHPSTFDTMAMDPEMKKMIVEDLERFVRRKEFYKKVGKAWKRGYLLYGPPGTGKSSLIAAMANYLKFDVYDLELTSIYSDSQLKKVLLSTTNRSILVIEDIDCCRVDVGNRDSDSDSDLDSDSDSDRSRVTLSGLLNFIDGLWSSCGDERIIVFTTNHKDRLDPALLRPGRMDLHIHMSYCTTAGYRILASNYLGIQENNRHRLCGEIEGLIESTEVTPAEVAEELMKSDDADVALQGLVNLLKSKKAESKKKETSLPSVKKQQRHKKGIKKLLHIRLPWSKSSCLLPGTSHVLV</sequence>
<dbReference type="GO" id="GO:0016887">
    <property type="term" value="F:ATP hydrolysis activity"/>
    <property type="evidence" value="ECO:0007669"/>
    <property type="project" value="InterPro"/>
</dbReference>
<dbReference type="InterPro" id="IPR003960">
    <property type="entry name" value="ATPase_AAA_CS"/>
</dbReference>
<evidence type="ECO:0000259" key="9">
    <source>
        <dbReference type="SMART" id="SM00382"/>
    </source>
</evidence>
<dbReference type="InterPro" id="IPR058017">
    <property type="entry name" value="At3g28540-like_C"/>
</dbReference>
<evidence type="ECO:0000313" key="10">
    <source>
        <dbReference type="EMBL" id="RXH75091.1"/>
    </source>
</evidence>
<dbReference type="AlphaFoldDB" id="A0A498I0Y7"/>
<dbReference type="InterPro" id="IPR003959">
    <property type="entry name" value="ATPase_AAA_core"/>
</dbReference>
<dbReference type="Gene3D" id="6.10.280.40">
    <property type="match status" value="1"/>
</dbReference>
<keyword evidence="3 8" id="KW-0547">Nucleotide-binding</keyword>
<evidence type="ECO:0000256" key="3">
    <source>
        <dbReference type="ARBA" id="ARBA00022741"/>
    </source>
</evidence>
<evidence type="ECO:0000256" key="2">
    <source>
        <dbReference type="ARBA" id="ARBA00007448"/>
    </source>
</evidence>
<dbReference type="GO" id="GO:0006950">
    <property type="term" value="P:response to stress"/>
    <property type="evidence" value="ECO:0007669"/>
    <property type="project" value="UniProtKB-ARBA"/>
</dbReference>
<comment type="catalytic activity">
    <reaction evidence="7">
        <text>ATP + H2O = ADP + phosphate + H(+)</text>
        <dbReference type="Rhea" id="RHEA:13065"/>
        <dbReference type="ChEBI" id="CHEBI:15377"/>
        <dbReference type="ChEBI" id="CHEBI:15378"/>
        <dbReference type="ChEBI" id="CHEBI:30616"/>
        <dbReference type="ChEBI" id="CHEBI:43474"/>
        <dbReference type="ChEBI" id="CHEBI:456216"/>
    </reaction>
</comment>
<keyword evidence="11" id="KW-1185">Reference proteome</keyword>
<evidence type="ECO:0000313" key="11">
    <source>
        <dbReference type="Proteomes" id="UP000290289"/>
    </source>
</evidence>